<reference evidence="1" key="1">
    <citation type="journal article" date="2014" name="Front. Microbiol.">
        <title>High frequency of phylogenetically diverse reductive dehalogenase-homologous genes in deep subseafloor sedimentary metagenomes.</title>
        <authorList>
            <person name="Kawai M."/>
            <person name="Futagami T."/>
            <person name="Toyoda A."/>
            <person name="Takaki Y."/>
            <person name="Nishi S."/>
            <person name="Hori S."/>
            <person name="Arai W."/>
            <person name="Tsubouchi T."/>
            <person name="Morono Y."/>
            <person name="Uchiyama I."/>
            <person name="Ito T."/>
            <person name="Fujiyama A."/>
            <person name="Inagaki F."/>
            <person name="Takami H."/>
        </authorList>
    </citation>
    <scope>NUCLEOTIDE SEQUENCE</scope>
    <source>
        <strain evidence="1">Expedition CK06-06</strain>
    </source>
</reference>
<accession>X1QT95</accession>
<name>X1QT95_9ZZZZ</name>
<organism evidence="1">
    <name type="scientific">marine sediment metagenome</name>
    <dbReference type="NCBI Taxonomy" id="412755"/>
    <lineage>
        <taxon>unclassified sequences</taxon>
        <taxon>metagenomes</taxon>
        <taxon>ecological metagenomes</taxon>
    </lineage>
</organism>
<feature type="non-terminal residue" evidence="1">
    <location>
        <position position="100"/>
    </location>
</feature>
<evidence type="ECO:0000313" key="1">
    <source>
        <dbReference type="EMBL" id="GAI54135.1"/>
    </source>
</evidence>
<dbReference type="AlphaFoldDB" id="X1QT95"/>
<gene>
    <name evidence="1" type="ORF">S06H3_53076</name>
</gene>
<evidence type="ECO:0008006" key="2">
    <source>
        <dbReference type="Google" id="ProtNLM"/>
    </source>
</evidence>
<proteinExistence type="predicted"/>
<protein>
    <recommendedName>
        <fullName evidence="2">Transposase IS4-like domain-containing protein</fullName>
    </recommendedName>
</protein>
<comment type="caution">
    <text evidence="1">The sequence shown here is derived from an EMBL/GenBank/DDBJ whole genome shotgun (WGS) entry which is preliminary data.</text>
</comment>
<dbReference type="EMBL" id="BARV01033807">
    <property type="protein sequence ID" value="GAI54135.1"/>
    <property type="molecule type" value="Genomic_DNA"/>
</dbReference>
<sequence length="100" mass="11729">MYCLRPFAVEVRIILVVHPTRGRIILLSTDRSLPALKIIKAYGIRFKIEVGFKQAIRTLGTYAYHFWMKAMEKIKRRTGDQEVYNKAESCQEQVQRKLKA</sequence>